<evidence type="ECO:0000256" key="2">
    <source>
        <dbReference type="ARBA" id="ARBA00022723"/>
    </source>
</evidence>
<keyword evidence="4 8" id="KW-0863">Zinc-finger</keyword>
<organism evidence="10 11">
    <name type="scientific">Alligator mississippiensis</name>
    <name type="common">American alligator</name>
    <dbReference type="NCBI Taxonomy" id="8496"/>
    <lineage>
        <taxon>Eukaryota</taxon>
        <taxon>Metazoa</taxon>
        <taxon>Chordata</taxon>
        <taxon>Craniata</taxon>
        <taxon>Vertebrata</taxon>
        <taxon>Euteleostomi</taxon>
        <taxon>Archelosauria</taxon>
        <taxon>Archosauria</taxon>
        <taxon>Crocodylia</taxon>
        <taxon>Alligatoridae</taxon>
        <taxon>Alligatorinae</taxon>
        <taxon>Alligator</taxon>
    </lineage>
</organism>
<dbReference type="Proteomes" id="UP000050525">
    <property type="component" value="Unassembled WGS sequence"/>
</dbReference>
<evidence type="ECO:0000256" key="4">
    <source>
        <dbReference type="ARBA" id="ARBA00022771"/>
    </source>
</evidence>
<proteinExistence type="predicted"/>
<comment type="caution">
    <text evidence="10">The sequence shown here is derived from an EMBL/GenBank/DDBJ whole genome shotgun (WGS) entry which is preliminary data.</text>
</comment>
<dbReference type="SUPFAM" id="SSF57667">
    <property type="entry name" value="beta-beta-alpha zinc fingers"/>
    <property type="match status" value="2"/>
</dbReference>
<gene>
    <name evidence="10" type="ORF">Y1Q_0003332</name>
</gene>
<evidence type="ECO:0000256" key="3">
    <source>
        <dbReference type="ARBA" id="ARBA00022737"/>
    </source>
</evidence>
<dbReference type="InterPro" id="IPR036236">
    <property type="entry name" value="Znf_C2H2_sf"/>
</dbReference>
<dbReference type="GO" id="GO:0000981">
    <property type="term" value="F:DNA-binding transcription factor activity, RNA polymerase II-specific"/>
    <property type="evidence" value="ECO:0007669"/>
    <property type="project" value="TreeGrafter"/>
</dbReference>
<dbReference type="GO" id="GO:0000978">
    <property type="term" value="F:RNA polymerase II cis-regulatory region sequence-specific DNA binding"/>
    <property type="evidence" value="ECO:0007669"/>
    <property type="project" value="TreeGrafter"/>
</dbReference>
<sequence>MAPGNELKNSKLLLPCEWQGCLFVGKEQYQCWWRSCEFLAAGPRELVTHVNFHGYHTKLKFLGSQLKSSHQDLPVCSQNIHNQNQIPKISEVFICHWEQCDVTFSNPDNKNAVCCHWKEQIFACQNCNKHFANERLLRDHRRGHVTYVTCPLCDLVCTSVSSVKVHIRFRHCDECPFHCDHCESSSKNAYDLQKHVETHHESDAYSCDMEGCIFTARTLQTLRHHYKRAHVNGTQKYKCHICQKCFSWCYTLTLHLCKTHKLSCPSHFRYRDVDDGYLKLNVGVYNTVAGLDQGLVNNTSSSLDHNNVKRERDASYRRGSSSIEVPLTRCQPWPHNTAENVIVETETSIKKSVYSELQTASLTSEESVTPVELDGTTSLSITENLFEIALCLGIQITV</sequence>
<dbReference type="PROSITE" id="PS50157">
    <property type="entry name" value="ZINC_FINGER_C2H2_2"/>
    <property type="match status" value="2"/>
</dbReference>
<evidence type="ECO:0000256" key="7">
    <source>
        <dbReference type="ARBA" id="ARBA00023242"/>
    </source>
</evidence>
<dbReference type="AlphaFoldDB" id="A0A151MEB6"/>
<dbReference type="InterPro" id="IPR013087">
    <property type="entry name" value="Znf_C2H2_type"/>
</dbReference>
<keyword evidence="7" id="KW-0539">Nucleus</keyword>
<dbReference type="InterPro" id="IPR051574">
    <property type="entry name" value="ZnF_E-box_Homeobox"/>
</dbReference>
<dbReference type="EMBL" id="AKHW03006231">
    <property type="protein sequence ID" value="KYO22868.1"/>
    <property type="molecule type" value="Genomic_DNA"/>
</dbReference>
<dbReference type="PROSITE" id="PS00028">
    <property type="entry name" value="ZINC_FINGER_C2H2_1"/>
    <property type="match status" value="3"/>
</dbReference>
<dbReference type="PANTHER" id="PTHR24391">
    <property type="entry name" value="HISTONE H4 TRANSCRIPTION FACTOR-RELATED"/>
    <property type="match status" value="1"/>
</dbReference>
<evidence type="ECO:0000256" key="5">
    <source>
        <dbReference type="ARBA" id="ARBA00022833"/>
    </source>
</evidence>
<dbReference type="GO" id="GO:0008270">
    <property type="term" value="F:zinc ion binding"/>
    <property type="evidence" value="ECO:0007669"/>
    <property type="project" value="UniProtKB-KW"/>
</dbReference>
<keyword evidence="11" id="KW-1185">Reference proteome</keyword>
<evidence type="ECO:0000313" key="11">
    <source>
        <dbReference type="Proteomes" id="UP000050525"/>
    </source>
</evidence>
<evidence type="ECO:0000313" key="10">
    <source>
        <dbReference type="EMBL" id="KYO22868.1"/>
    </source>
</evidence>
<feature type="domain" description="C2H2-type" evidence="9">
    <location>
        <begin position="122"/>
        <end position="144"/>
    </location>
</feature>
<evidence type="ECO:0000256" key="1">
    <source>
        <dbReference type="ARBA" id="ARBA00004123"/>
    </source>
</evidence>
<evidence type="ECO:0000259" key="9">
    <source>
        <dbReference type="PROSITE" id="PS50157"/>
    </source>
</evidence>
<evidence type="ECO:0000256" key="6">
    <source>
        <dbReference type="ARBA" id="ARBA00023125"/>
    </source>
</evidence>
<evidence type="ECO:0000256" key="8">
    <source>
        <dbReference type="PROSITE-ProRule" id="PRU00042"/>
    </source>
</evidence>
<keyword evidence="6" id="KW-0238">DNA-binding</keyword>
<dbReference type="GO" id="GO:0045892">
    <property type="term" value="P:negative regulation of DNA-templated transcription"/>
    <property type="evidence" value="ECO:0007669"/>
    <property type="project" value="UniProtKB-ARBA"/>
</dbReference>
<accession>A0A151MEB6</accession>
<keyword evidence="3" id="KW-0677">Repeat</keyword>
<dbReference type="STRING" id="8496.A0A151MEB6"/>
<protein>
    <recommendedName>
        <fullName evidence="9">C2H2-type domain-containing protein</fullName>
    </recommendedName>
</protein>
<feature type="domain" description="C2H2-type" evidence="9">
    <location>
        <begin position="237"/>
        <end position="265"/>
    </location>
</feature>
<dbReference type="PANTHER" id="PTHR24391:SF15">
    <property type="entry name" value="MBD2 (METHYL-CPG-BINDING PROTEIN)-INTERACTING ZINC FINGER PROTEIN"/>
    <property type="match status" value="1"/>
</dbReference>
<reference evidence="10 11" key="1">
    <citation type="journal article" date="2012" name="Genome Biol.">
        <title>Sequencing three crocodilian genomes to illuminate the evolution of archosaurs and amniotes.</title>
        <authorList>
            <person name="St John J.A."/>
            <person name="Braun E.L."/>
            <person name="Isberg S.R."/>
            <person name="Miles L.G."/>
            <person name="Chong A.Y."/>
            <person name="Gongora J."/>
            <person name="Dalzell P."/>
            <person name="Moran C."/>
            <person name="Bed'hom B."/>
            <person name="Abzhanov A."/>
            <person name="Burgess S.C."/>
            <person name="Cooksey A.M."/>
            <person name="Castoe T.A."/>
            <person name="Crawford N.G."/>
            <person name="Densmore L.D."/>
            <person name="Drew J.C."/>
            <person name="Edwards S.V."/>
            <person name="Faircloth B.C."/>
            <person name="Fujita M.K."/>
            <person name="Greenwold M.J."/>
            <person name="Hoffmann F.G."/>
            <person name="Howard J.M."/>
            <person name="Iguchi T."/>
            <person name="Janes D.E."/>
            <person name="Khan S.Y."/>
            <person name="Kohno S."/>
            <person name="de Koning A.J."/>
            <person name="Lance S.L."/>
            <person name="McCarthy F.M."/>
            <person name="McCormack J.E."/>
            <person name="Merchant M.E."/>
            <person name="Peterson D.G."/>
            <person name="Pollock D.D."/>
            <person name="Pourmand N."/>
            <person name="Raney B.J."/>
            <person name="Roessler K.A."/>
            <person name="Sanford J.R."/>
            <person name="Sawyer R.H."/>
            <person name="Schmidt C.J."/>
            <person name="Triplett E.W."/>
            <person name="Tuberville T.D."/>
            <person name="Venegas-Anaya M."/>
            <person name="Howard J.T."/>
            <person name="Jarvis E.D."/>
            <person name="Guillette L.J.Jr."/>
            <person name="Glenn T.C."/>
            <person name="Green R.E."/>
            <person name="Ray D.A."/>
        </authorList>
    </citation>
    <scope>NUCLEOTIDE SEQUENCE [LARGE SCALE GENOMIC DNA]</scope>
    <source>
        <strain evidence="10">KSC_2009_1</strain>
    </source>
</reference>
<dbReference type="GO" id="GO:0005634">
    <property type="term" value="C:nucleus"/>
    <property type="evidence" value="ECO:0007669"/>
    <property type="project" value="UniProtKB-SubCell"/>
</dbReference>
<dbReference type="Gene3D" id="3.30.160.60">
    <property type="entry name" value="Classic Zinc Finger"/>
    <property type="match status" value="1"/>
</dbReference>
<comment type="subcellular location">
    <subcellularLocation>
        <location evidence="1">Nucleus</location>
    </subcellularLocation>
</comment>
<name>A0A151MEB6_ALLMI</name>
<dbReference type="SMART" id="SM00355">
    <property type="entry name" value="ZnF_C2H2"/>
    <property type="match status" value="6"/>
</dbReference>
<keyword evidence="5" id="KW-0862">Zinc</keyword>
<keyword evidence="2" id="KW-0479">Metal-binding</keyword>